<dbReference type="EMBL" id="JAEHNZ010000001">
    <property type="protein sequence ID" value="MBK0395537.1"/>
    <property type="molecule type" value="Genomic_DNA"/>
</dbReference>
<dbReference type="InterPro" id="IPR027417">
    <property type="entry name" value="P-loop_NTPase"/>
</dbReference>
<evidence type="ECO:0000313" key="2">
    <source>
        <dbReference type="Proteomes" id="UP000614058"/>
    </source>
</evidence>
<evidence type="ECO:0000313" key="1">
    <source>
        <dbReference type="EMBL" id="MBK0395537.1"/>
    </source>
</evidence>
<accession>A0ABS1BQK1</accession>
<dbReference type="GO" id="GO:0005524">
    <property type="term" value="F:ATP binding"/>
    <property type="evidence" value="ECO:0007669"/>
    <property type="project" value="UniProtKB-KW"/>
</dbReference>
<dbReference type="SUPFAM" id="SSF52540">
    <property type="entry name" value="P-loop containing nucleoside triphosphate hydrolases"/>
    <property type="match status" value="1"/>
</dbReference>
<dbReference type="RefSeq" id="WP_200521604.1">
    <property type="nucleotide sequence ID" value="NZ_JAEHNZ010000001.1"/>
</dbReference>
<keyword evidence="1" id="KW-0547">Nucleotide-binding</keyword>
<protein>
    <submittedName>
        <fullName evidence="1">ATP-binding protein</fullName>
    </submittedName>
</protein>
<dbReference type="Proteomes" id="UP000614058">
    <property type="component" value="Unassembled WGS sequence"/>
</dbReference>
<dbReference type="Gene3D" id="3.40.50.300">
    <property type="entry name" value="P-loop containing nucleotide triphosphate hydrolases"/>
    <property type="match status" value="1"/>
</dbReference>
<keyword evidence="2" id="KW-1185">Reference proteome</keyword>
<comment type="caution">
    <text evidence="1">The sequence shown here is derived from an EMBL/GenBank/DDBJ whole genome shotgun (WGS) entry which is preliminary data.</text>
</comment>
<proteinExistence type="predicted"/>
<gene>
    <name evidence="1" type="ORF">JDW22_02760</name>
</gene>
<sequence length="392" mass="45097">MDNCFNFQQAQLDLTLKKAVHNSTVPFEYLEECPKFRFRRVCILSGANASGKTSLGRVMSVFQSRIREADLRGILNFLHVSQYDKTRPVVAEFEFATLTPPRLHRICISTEDEHGNIRYAATPIRTNDSAQTTRRTLDLVWENQKTGRKQVYYAFSLDSSVASVTQASQMLDEMSKHIRCGWYYLLSSNQPETGHDFAEAPADSKLMYRILHTFDSSVIDVLDSRDDDGLNGYTVKFSNGHTIKLDLEGNPTSQERLSRGTFDAIQLVGFIAFMMKISSDRMANDSGSMTYYLDERMAFAHSELEQAIVNLITEKLGRHSQFFYTTHNYDILDLNYPVHSYVFLRKEGAQSQFVQPEQTFNKNDRRLLNYVKNNYFHTLPDTSCVEDLLYED</sequence>
<name>A0ABS1BQK1_9NEIS</name>
<reference evidence="1 2" key="1">
    <citation type="journal article" date="2021" name="Pathogens">
        <title>Isolation and Characterization of Kingella bonacorsii sp. nov., A Novel Kingella Species Detected in a Stable Periodontitis Subject.</title>
        <authorList>
            <person name="Antezack A."/>
            <person name="Boxberger M."/>
            <person name="Rolland C."/>
            <person name="Monnet-Corti V."/>
            <person name="La Scola B."/>
        </authorList>
    </citation>
    <scope>NUCLEOTIDE SEQUENCE [LARGE SCALE GENOMIC DNA]</scope>
    <source>
        <strain evidence="1 2">Marseille-Q4569</strain>
    </source>
</reference>
<organism evidence="1 2">
    <name type="scientific">Kingella bonacorsii</name>
    <dbReference type="NCBI Taxonomy" id="2796361"/>
    <lineage>
        <taxon>Bacteria</taxon>
        <taxon>Pseudomonadati</taxon>
        <taxon>Pseudomonadota</taxon>
        <taxon>Betaproteobacteria</taxon>
        <taxon>Neisseriales</taxon>
        <taxon>Neisseriaceae</taxon>
        <taxon>Kingella</taxon>
    </lineage>
</organism>
<keyword evidence="1" id="KW-0067">ATP-binding</keyword>